<evidence type="ECO:0000313" key="3">
    <source>
        <dbReference type="Proteomes" id="UP001374584"/>
    </source>
</evidence>
<dbReference type="AlphaFoldDB" id="A0AAN9MKI4"/>
<keyword evidence="3" id="KW-1185">Reference proteome</keyword>
<gene>
    <name evidence="2" type="ORF">VNO80_19240</name>
</gene>
<name>A0AAN9MKI4_PHACN</name>
<feature type="compositionally biased region" description="Low complexity" evidence="1">
    <location>
        <begin position="7"/>
        <end position="26"/>
    </location>
</feature>
<evidence type="ECO:0000256" key="1">
    <source>
        <dbReference type="SAM" id="MobiDB-lite"/>
    </source>
</evidence>
<reference evidence="2 3" key="1">
    <citation type="submission" date="2024-01" db="EMBL/GenBank/DDBJ databases">
        <title>The genomes of 5 underutilized Papilionoideae crops provide insights into root nodulation and disease resistanc.</title>
        <authorList>
            <person name="Jiang F."/>
        </authorList>
    </citation>
    <scope>NUCLEOTIDE SEQUENCE [LARGE SCALE GENOMIC DNA]</scope>
    <source>
        <strain evidence="2">JINMINGXINNONG_FW02</strain>
        <tissue evidence="2">Leaves</tissue>
    </source>
</reference>
<feature type="region of interest" description="Disordered" evidence="1">
    <location>
        <begin position="1"/>
        <end position="26"/>
    </location>
</feature>
<dbReference type="EMBL" id="JAYMYR010000007">
    <property type="protein sequence ID" value="KAK7353788.1"/>
    <property type="molecule type" value="Genomic_DNA"/>
</dbReference>
<dbReference type="Proteomes" id="UP001374584">
    <property type="component" value="Unassembled WGS sequence"/>
</dbReference>
<accession>A0AAN9MKI4</accession>
<protein>
    <submittedName>
        <fullName evidence="2">Uncharacterized protein</fullName>
    </submittedName>
</protein>
<evidence type="ECO:0000313" key="2">
    <source>
        <dbReference type="EMBL" id="KAK7353788.1"/>
    </source>
</evidence>
<proteinExistence type="predicted"/>
<organism evidence="2 3">
    <name type="scientific">Phaseolus coccineus</name>
    <name type="common">Scarlet runner bean</name>
    <name type="synonym">Phaseolus multiflorus</name>
    <dbReference type="NCBI Taxonomy" id="3886"/>
    <lineage>
        <taxon>Eukaryota</taxon>
        <taxon>Viridiplantae</taxon>
        <taxon>Streptophyta</taxon>
        <taxon>Embryophyta</taxon>
        <taxon>Tracheophyta</taxon>
        <taxon>Spermatophyta</taxon>
        <taxon>Magnoliopsida</taxon>
        <taxon>eudicotyledons</taxon>
        <taxon>Gunneridae</taxon>
        <taxon>Pentapetalae</taxon>
        <taxon>rosids</taxon>
        <taxon>fabids</taxon>
        <taxon>Fabales</taxon>
        <taxon>Fabaceae</taxon>
        <taxon>Papilionoideae</taxon>
        <taxon>50 kb inversion clade</taxon>
        <taxon>NPAAA clade</taxon>
        <taxon>indigoferoid/millettioid clade</taxon>
        <taxon>Phaseoleae</taxon>
        <taxon>Phaseolus</taxon>
    </lineage>
</organism>
<comment type="caution">
    <text evidence="2">The sequence shown here is derived from an EMBL/GenBank/DDBJ whole genome shotgun (WGS) entry which is preliminary data.</text>
</comment>
<sequence length="143" mass="15792">MEPAPPSSSSSNSNSSSSSSSSTSSSWTPLYSVLFIVTFSSPASSSRSPFNQSSDDGTCRIWDARNSHNPRIYVSQPQDAINWNIHFVVIEKQQSLLAMQKNLEDATGRNKESLIAQESKTHEDLDHALLCQHLFCQGKARML</sequence>